<feature type="domain" description="Major facilitator superfamily (MFS) profile" evidence="6">
    <location>
        <begin position="17"/>
        <end position="467"/>
    </location>
</feature>
<evidence type="ECO:0000256" key="2">
    <source>
        <dbReference type="ARBA" id="ARBA00022692"/>
    </source>
</evidence>
<feature type="transmembrane region" description="Helical" evidence="5">
    <location>
        <begin position="447"/>
        <end position="464"/>
    </location>
</feature>
<protein>
    <submittedName>
        <fullName evidence="7">MFS transporter</fullName>
    </submittedName>
</protein>
<dbReference type="PROSITE" id="PS50850">
    <property type="entry name" value="MFS"/>
    <property type="match status" value="1"/>
</dbReference>
<dbReference type="Pfam" id="PF07690">
    <property type="entry name" value="MFS_1"/>
    <property type="match status" value="1"/>
</dbReference>
<sequence length="482" mass="50203">MTTATPSTAVRSTFWPALTSLLFIQLFSGIVQMYFIPLYPSLAHRYHLQVGTLSLALIMFTVSGASSTLLFARLGDLYGHRRILRLVVGLVALGSVLIAVAPTFPVLLVGRVLQGTYPALLPLTFGVVQTRFADADIRRRGYAYVNAVLSFGASVGLLATGMLARPGHGPSWALWFPAVGTVVGFGLLWTGRRAEPTPVHAGRVDWPGAVLFGIGLASLLLGVNQGATWGWHSAATIGAITGGLAVIAGWIVAELRMREPLVDLRVLFRPQLLPPYAIGVGFYFGGIGGQVALSTYLSLSPHKVGYGLGLNASIVGLVIGGGILGTTVLAACTARFGRIVGFRWMMACGALMVTAGYTGMIVVHRDAAAFIACHVLSSAGAGLIIASTRTVVAELAPPSEAGVAQGMYELASVVGGAVGSAAISALLTSARSAGVVSERGYEMTWSVSAAVGLAITIIAILHALRHKRNALATPTRLVTGHP</sequence>
<evidence type="ECO:0000256" key="3">
    <source>
        <dbReference type="ARBA" id="ARBA00022989"/>
    </source>
</evidence>
<gene>
    <name evidence="7" type="ORF">ACFYXQ_12825</name>
</gene>
<feature type="transmembrane region" description="Helical" evidence="5">
    <location>
        <begin position="116"/>
        <end position="134"/>
    </location>
</feature>
<comment type="subcellular location">
    <subcellularLocation>
        <location evidence="1">Cell membrane</location>
        <topology evidence="1">Multi-pass membrane protein</topology>
    </subcellularLocation>
</comment>
<feature type="transmembrane region" description="Helical" evidence="5">
    <location>
        <begin position="313"/>
        <end position="332"/>
    </location>
</feature>
<comment type="caution">
    <text evidence="7">The sequence shown here is derived from an EMBL/GenBank/DDBJ whole genome shotgun (WGS) entry which is preliminary data.</text>
</comment>
<proteinExistence type="predicted"/>
<keyword evidence="4 5" id="KW-0472">Membrane</keyword>
<dbReference type="Gene3D" id="1.20.1250.20">
    <property type="entry name" value="MFS general substrate transporter like domains"/>
    <property type="match status" value="2"/>
</dbReference>
<feature type="transmembrane region" description="Helical" evidence="5">
    <location>
        <begin position="83"/>
        <end position="104"/>
    </location>
</feature>
<dbReference type="InterPro" id="IPR005828">
    <property type="entry name" value="MFS_sugar_transport-like"/>
</dbReference>
<dbReference type="InterPro" id="IPR020846">
    <property type="entry name" value="MFS_dom"/>
</dbReference>
<feature type="transmembrane region" description="Helical" evidence="5">
    <location>
        <begin position="368"/>
        <end position="386"/>
    </location>
</feature>
<keyword evidence="3 5" id="KW-1133">Transmembrane helix</keyword>
<feature type="transmembrane region" description="Helical" evidence="5">
    <location>
        <begin position="48"/>
        <end position="71"/>
    </location>
</feature>
<dbReference type="PANTHER" id="PTHR42718:SF35">
    <property type="entry name" value="BLL0718 PROTEIN"/>
    <property type="match status" value="1"/>
</dbReference>
<name>A0ABW6RX97_9NOCA</name>
<evidence type="ECO:0000313" key="7">
    <source>
        <dbReference type="EMBL" id="MFF3568646.1"/>
    </source>
</evidence>
<dbReference type="RefSeq" id="WP_387403603.1">
    <property type="nucleotide sequence ID" value="NZ_JBIAQY010000004.1"/>
</dbReference>
<dbReference type="EMBL" id="JBIAQY010000004">
    <property type="protein sequence ID" value="MFF3568646.1"/>
    <property type="molecule type" value="Genomic_DNA"/>
</dbReference>
<feature type="transmembrane region" description="Helical" evidence="5">
    <location>
        <begin position="407"/>
        <end position="427"/>
    </location>
</feature>
<feature type="transmembrane region" description="Helical" evidence="5">
    <location>
        <begin position="229"/>
        <end position="252"/>
    </location>
</feature>
<evidence type="ECO:0000256" key="1">
    <source>
        <dbReference type="ARBA" id="ARBA00004651"/>
    </source>
</evidence>
<dbReference type="PANTHER" id="PTHR42718">
    <property type="entry name" value="MAJOR FACILITATOR SUPERFAMILY MULTIDRUG TRANSPORTER MFSC"/>
    <property type="match status" value="1"/>
</dbReference>
<feature type="transmembrane region" description="Helical" evidence="5">
    <location>
        <begin position="344"/>
        <end position="362"/>
    </location>
</feature>
<accession>A0ABW6RX97</accession>
<keyword evidence="2 5" id="KW-0812">Transmembrane</keyword>
<dbReference type="Proteomes" id="UP001601992">
    <property type="component" value="Unassembled WGS sequence"/>
</dbReference>
<feature type="transmembrane region" description="Helical" evidence="5">
    <location>
        <begin position="273"/>
        <end position="293"/>
    </location>
</feature>
<evidence type="ECO:0000256" key="5">
    <source>
        <dbReference type="SAM" id="Phobius"/>
    </source>
</evidence>
<evidence type="ECO:0000313" key="8">
    <source>
        <dbReference type="Proteomes" id="UP001601992"/>
    </source>
</evidence>
<dbReference type="SUPFAM" id="SSF103473">
    <property type="entry name" value="MFS general substrate transporter"/>
    <property type="match status" value="2"/>
</dbReference>
<feature type="transmembrane region" description="Helical" evidence="5">
    <location>
        <begin position="172"/>
        <end position="192"/>
    </location>
</feature>
<dbReference type="InterPro" id="IPR036259">
    <property type="entry name" value="MFS_trans_sf"/>
</dbReference>
<dbReference type="InterPro" id="IPR011701">
    <property type="entry name" value="MFS"/>
</dbReference>
<reference evidence="7 8" key="1">
    <citation type="submission" date="2024-10" db="EMBL/GenBank/DDBJ databases">
        <title>The Natural Products Discovery Center: Release of the First 8490 Sequenced Strains for Exploring Actinobacteria Biosynthetic Diversity.</title>
        <authorList>
            <person name="Kalkreuter E."/>
            <person name="Kautsar S.A."/>
            <person name="Yang D."/>
            <person name="Bader C.D."/>
            <person name="Teijaro C.N."/>
            <person name="Fluegel L."/>
            <person name="Davis C.M."/>
            <person name="Simpson J.R."/>
            <person name="Lauterbach L."/>
            <person name="Steele A.D."/>
            <person name="Gui C."/>
            <person name="Meng S."/>
            <person name="Li G."/>
            <person name="Viehrig K."/>
            <person name="Ye F."/>
            <person name="Su P."/>
            <person name="Kiefer A.F."/>
            <person name="Nichols A."/>
            <person name="Cepeda A.J."/>
            <person name="Yan W."/>
            <person name="Fan B."/>
            <person name="Jiang Y."/>
            <person name="Adhikari A."/>
            <person name="Zheng C.-J."/>
            <person name="Schuster L."/>
            <person name="Cowan T.M."/>
            <person name="Smanski M.J."/>
            <person name="Chevrette M.G."/>
            <person name="De Carvalho L.P.S."/>
            <person name="Shen B."/>
        </authorList>
    </citation>
    <scope>NUCLEOTIDE SEQUENCE [LARGE SCALE GENOMIC DNA]</scope>
    <source>
        <strain evidence="7 8">NPDC002593</strain>
    </source>
</reference>
<feature type="transmembrane region" description="Helical" evidence="5">
    <location>
        <begin position="12"/>
        <end position="36"/>
    </location>
</feature>
<evidence type="ECO:0000256" key="4">
    <source>
        <dbReference type="ARBA" id="ARBA00023136"/>
    </source>
</evidence>
<evidence type="ECO:0000259" key="6">
    <source>
        <dbReference type="PROSITE" id="PS50850"/>
    </source>
</evidence>
<dbReference type="Pfam" id="PF00083">
    <property type="entry name" value="Sugar_tr"/>
    <property type="match status" value="1"/>
</dbReference>
<feature type="transmembrane region" description="Helical" evidence="5">
    <location>
        <begin position="141"/>
        <end position="160"/>
    </location>
</feature>
<dbReference type="PRINTS" id="PR01036">
    <property type="entry name" value="TCRTETB"/>
</dbReference>
<feature type="transmembrane region" description="Helical" evidence="5">
    <location>
        <begin position="204"/>
        <end position="223"/>
    </location>
</feature>
<organism evidence="7 8">
    <name type="scientific">Nocardia jiangxiensis</name>
    <dbReference type="NCBI Taxonomy" id="282685"/>
    <lineage>
        <taxon>Bacteria</taxon>
        <taxon>Bacillati</taxon>
        <taxon>Actinomycetota</taxon>
        <taxon>Actinomycetes</taxon>
        <taxon>Mycobacteriales</taxon>
        <taxon>Nocardiaceae</taxon>
        <taxon>Nocardia</taxon>
    </lineage>
</organism>
<keyword evidence="8" id="KW-1185">Reference proteome</keyword>